<reference evidence="3" key="1">
    <citation type="submission" date="2022-09" db="EMBL/GenBank/DDBJ databases">
        <title>Comparative genomics and taxonomic characterization of three novel marine species of genus Reichenbachiella exhibiting antioxidant and polysaccharide degradation activities.</title>
        <authorList>
            <person name="Muhammad N."/>
            <person name="Lee Y.-J."/>
            <person name="Ko J."/>
            <person name="Kim S.-G."/>
        </authorList>
    </citation>
    <scope>NUCLEOTIDE SEQUENCE</scope>
    <source>
        <strain evidence="3">BKB1-1</strain>
    </source>
</reference>
<gene>
    <name evidence="3" type="ORF">N6H18_03090</name>
</gene>
<sequence length="293" mass="33130">MSKIAIIGSSSFLAKSLVKCLTNRDHKLYGRQEASCYSFPSISFLSGFDIQQILSSEVIYYCAGQGIQPKNSDDVSLIYELNTFEPIRLINALIGLGYTGKIVTFGSYFEFGNSQNNVPFDENLFINNTNPKPNNYCISKSLLTTFVDTQIANGHQQLLHFVLPNIYGAGENKHRLFPYIVDCIAHQQHMTFSAGTQTRQFVHVDDVAEIVTDRQIQSHSGIYHLGGTTQTLKEVISEAIHALTHGAFEDFEFTNMERRDTSMQYLAMDDTKARTDLGWNPNREIKNEILKYK</sequence>
<proteinExistence type="inferred from homology"/>
<dbReference type="InterPro" id="IPR036291">
    <property type="entry name" value="NAD(P)-bd_dom_sf"/>
</dbReference>
<accession>A0ABY6CXI9</accession>
<comment type="similarity">
    <text evidence="1">Belongs to the NAD(P)-dependent epimerase/dehydratase family.</text>
</comment>
<protein>
    <submittedName>
        <fullName evidence="3">NAD(P)-dependent oxidoreductase</fullName>
    </submittedName>
</protein>
<dbReference type="PANTHER" id="PTHR43000">
    <property type="entry name" value="DTDP-D-GLUCOSE 4,6-DEHYDRATASE-RELATED"/>
    <property type="match status" value="1"/>
</dbReference>
<dbReference type="InterPro" id="IPR001509">
    <property type="entry name" value="Epimerase_deHydtase"/>
</dbReference>
<dbReference type="Proteomes" id="UP001065174">
    <property type="component" value="Chromosome"/>
</dbReference>
<evidence type="ECO:0000256" key="1">
    <source>
        <dbReference type="ARBA" id="ARBA00007637"/>
    </source>
</evidence>
<organism evidence="3 4">
    <name type="scientific">Reichenbachiella agarivorans</name>
    <dbReference type="NCBI Taxonomy" id="2979464"/>
    <lineage>
        <taxon>Bacteria</taxon>
        <taxon>Pseudomonadati</taxon>
        <taxon>Bacteroidota</taxon>
        <taxon>Cytophagia</taxon>
        <taxon>Cytophagales</taxon>
        <taxon>Reichenbachiellaceae</taxon>
        <taxon>Reichenbachiella</taxon>
    </lineage>
</organism>
<dbReference type="EMBL" id="CP106679">
    <property type="protein sequence ID" value="UXP32940.1"/>
    <property type="molecule type" value="Genomic_DNA"/>
</dbReference>
<feature type="domain" description="NAD-dependent epimerase/dehydratase" evidence="2">
    <location>
        <begin position="4"/>
        <end position="211"/>
    </location>
</feature>
<name>A0ABY6CXI9_9BACT</name>
<dbReference type="Pfam" id="PF01370">
    <property type="entry name" value="Epimerase"/>
    <property type="match status" value="1"/>
</dbReference>
<dbReference type="RefSeq" id="WP_262310372.1">
    <property type="nucleotide sequence ID" value="NZ_CP106679.1"/>
</dbReference>
<evidence type="ECO:0000313" key="3">
    <source>
        <dbReference type="EMBL" id="UXP32940.1"/>
    </source>
</evidence>
<evidence type="ECO:0000313" key="4">
    <source>
        <dbReference type="Proteomes" id="UP001065174"/>
    </source>
</evidence>
<keyword evidence="4" id="KW-1185">Reference proteome</keyword>
<evidence type="ECO:0000259" key="2">
    <source>
        <dbReference type="Pfam" id="PF01370"/>
    </source>
</evidence>
<dbReference type="SUPFAM" id="SSF51735">
    <property type="entry name" value="NAD(P)-binding Rossmann-fold domains"/>
    <property type="match status" value="1"/>
</dbReference>
<dbReference type="Gene3D" id="3.40.50.720">
    <property type="entry name" value="NAD(P)-binding Rossmann-like Domain"/>
    <property type="match status" value="1"/>
</dbReference>